<dbReference type="Proteomes" id="UP000504627">
    <property type="component" value="Unplaced"/>
</dbReference>
<dbReference type="GO" id="GO:0006538">
    <property type="term" value="P:L-glutamate catabolic process"/>
    <property type="evidence" value="ECO:0007669"/>
    <property type="project" value="TreeGrafter"/>
</dbReference>
<evidence type="ECO:0000259" key="3">
    <source>
        <dbReference type="Pfam" id="PF00208"/>
    </source>
</evidence>
<comment type="similarity">
    <text evidence="1">Belongs to the Glu/Leu/Phe/Val dehydrogenases family.</text>
</comment>
<dbReference type="SUPFAM" id="SSF51735">
    <property type="entry name" value="NAD(P)-binding Rossmann-fold domains"/>
    <property type="match status" value="1"/>
</dbReference>
<dbReference type="RefSeq" id="XP_039241232.1">
    <property type="nucleotide sequence ID" value="XM_039385298.1"/>
</dbReference>
<feature type="domain" description="Glutamate/phenylalanine/leucine/valine/L-tryptophan dehydrogenase C-terminal" evidence="3">
    <location>
        <begin position="170"/>
        <end position="236"/>
    </location>
</feature>
<gene>
    <name evidence="5" type="primary">LOC120324021</name>
</gene>
<sequence>MDMTHFSTSTRPGIDVLATDVSTGEWEMSWIADTCTHILGYQVSSDSASLGPRAQWDSEGTDFPSKEGPSLPFFSPGPAHNCGEVLPPAVTPGAPALGQSPPSQNIHQEWPHWGFRLCFSAQAPERELLPAQRVRFSVCPQNLPLPTPPLLRVTLELRQSGLHTCTTCCICVRAADRAIYNPRGINPKALEDYKQGHRTIVGFPKADPYDSSILEVCCNIFIPTTVENQLRRENTPWCKQRYRPVAPHTPDRPCMGVRVAVAQPNLSFRNSAP</sequence>
<keyword evidence="4" id="KW-1185">Reference proteome</keyword>
<reference evidence="5" key="1">
    <citation type="submission" date="2025-08" db="UniProtKB">
        <authorList>
            <consortium name="RefSeq"/>
        </authorList>
    </citation>
    <scope>IDENTIFICATION</scope>
    <source>
        <tissue evidence="5">Muscle</tissue>
    </source>
</reference>
<dbReference type="PANTHER" id="PTHR11606:SF13">
    <property type="entry name" value="GLUTAMATE DEHYDROGENASE 1, MITOCHONDRIAL"/>
    <property type="match status" value="1"/>
</dbReference>
<evidence type="ECO:0000256" key="1">
    <source>
        <dbReference type="ARBA" id="ARBA00006382"/>
    </source>
</evidence>
<dbReference type="InParanoid" id="A0A7R5KW46"/>
<dbReference type="InterPro" id="IPR046346">
    <property type="entry name" value="Aminoacid_DH-like_N_sf"/>
</dbReference>
<keyword evidence="2" id="KW-0560">Oxidoreductase</keyword>
<dbReference type="InterPro" id="IPR006096">
    <property type="entry name" value="Glu/Leu/Phe/Val/Trp_DH_C"/>
</dbReference>
<evidence type="ECO:0000313" key="4">
    <source>
        <dbReference type="Proteomes" id="UP000504627"/>
    </source>
</evidence>
<organism evidence="4 5">
    <name type="scientific">Pipra filicauda</name>
    <name type="common">Wire-tailed manakin</name>
    <dbReference type="NCBI Taxonomy" id="649802"/>
    <lineage>
        <taxon>Eukaryota</taxon>
        <taxon>Metazoa</taxon>
        <taxon>Chordata</taxon>
        <taxon>Craniata</taxon>
        <taxon>Vertebrata</taxon>
        <taxon>Euteleostomi</taxon>
        <taxon>Archelosauria</taxon>
        <taxon>Archosauria</taxon>
        <taxon>Dinosauria</taxon>
        <taxon>Saurischia</taxon>
        <taxon>Theropoda</taxon>
        <taxon>Coelurosauria</taxon>
        <taxon>Aves</taxon>
        <taxon>Neognathae</taxon>
        <taxon>Neoaves</taxon>
        <taxon>Telluraves</taxon>
        <taxon>Australaves</taxon>
        <taxon>Passeriformes</taxon>
        <taxon>Pipridae</taxon>
        <taxon>Pipra</taxon>
    </lineage>
</organism>
<dbReference type="GO" id="GO:0005739">
    <property type="term" value="C:mitochondrion"/>
    <property type="evidence" value="ECO:0007669"/>
    <property type="project" value="TreeGrafter"/>
</dbReference>
<dbReference type="GO" id="GO:0004352">
    <property type="term" value="F:glutamate dehydrogenase (NAD+) activity"/>
    <property type="evidence" value="ECO:0007669"/>
    <property type="project" value="TreeGrafter"/>
</dbReference>
<name>A0A7R5KW46_9PASS</name>
<evidence type="ECO:0000313" key="5">
    <source>
        <dbReference type="RefSeq" id="XP_039241232.1"/>
    </source>
</evidence>
<dbReference type="Gene3D" id="3.40.50.720">
    <property type="entry name" value="NAD(P)-binding Rossmann-like Domain"/>
    <property type="match status" value="1"/>
</dbReference>
<dbReference type="AlphaFoldDB" id="A0A7R5KW46"/>
<dbReference type="GeneID" id="120324021"/>
<dbReference type="SUPFAM" id="SSF53223">
    <property type="entry name" value="Aminoacid dehydrogenase-like, N-terminal domain"/>
    <property type="match status" value="1"/>
</dbReference>
<proteinExistence type="inferred from homology"/>
<evidence type="ECO:0000256" key="2">
    <source>
        <dbReference type="ARBA" id="ARBA00023002"/>
    </source>
</evidence>
<protein>
    <submittedName>
        <fullName evidence="5">Uncharacterized protein LOC120324021</fullName>
    </submittedName>
</protein>
<dbReference type="InterPro" id="IPR036291">
    <property type="entry name" value="NAD(P)-bd_dom_sf"/>
</dbReference>
<accession>A0A7R5KW46</accession>
<dbReference type="Pfam" id="PF00208">
    <property type="entry name" value="ELFV_dehydrog"/>
    <property type="match status" value="1"/>
</dbReference>
<dbReference type="PANTHER" id="PTHR11606">
    <property type="entry name" value="GLUTAMATE DEHYDROGENASE"/>
    <property type="match status" value="1"/>
</dbReference>